<dbReference type="Gene3D" id="3.40.50.300">
    <property type="entry name" value="P-loop containing nucleotide triphosphate hydrolases"/>
    <property type="match status" value="1"/>
</dbReference>
<proteinExistence type="predicted"/>
<feature type="region of interest" description="Disordered" evidence="1">
    <location>
        <begin position="498"/>
        <end position="521"/>
    </location>
</feature>
<protein>
    <submittedName>
        <fullName evidence="2">Uncharacterized protein</fullName>
    </submittedName>
</protein>
<evidence type="ECO:0000313" key="2">
    <source>
        <dbReference type="EMBL" id="KAK5701957.1"/>
    </source>
</evidence>
<reference evidence="2" key="1">
    <citation type="submission" date="2023-08" db="EMBL/GenBank/DDBJ databases">
        <title>Black Yeasts Isolated from many extreme environments.</title>
        <authorList>
            <person name="Coleine C."/>
            <person name="Stajich J.E."/>
            <person name="Selbmann L."/>
        </authorList>
    </citation>
    <scope>NUCLEOTIDE SEQUENCE</scope>
    <source>
        <strain evidence="2">CCFEE 5810</strain>
    </source>
</reference>
<feature type="region of interest" description="Disordered" evidence="1">
    <location>
        <begin position="1"/>
        <end position="31"/>
    </location>
</feature>
<gene>
    <name evidence="2" type="ORF">LTR97_004775</name>
</gene>
<accession>A0AAN7W7V3</accession>
<dbReference type="EMBL" id="JAVRQU010000006">
    <property type="protein sequence ID" value="KAK5701957.1"/>
    <property type="molecule type" value="Genomic_DNA"/>
</dbReference>
<comment type="caution">
    <text evidence="2">The sequence shown here is derived from an EMBL/GenBank/DDBJ whole genome shotgun (WGS) entry which is preliminary data.</text>
</comment>
<dbReference type="InterPro" id="IPR027417">
    <property type="entry name" value="P-loop_NTPase"/>
</dbReference>
<dbReference type="Proteomes" id="UP001310594">
    <property type="component" value="Unassembled WGS sequence"/>
</dbReference>
<dbReference type="SUPFAM" id="SSF52540">
    <property type="entry name" value="P-loop containing nucleoside triphosphate hydrolases"/>
    <property type="match status" value="1"/>
</dbReference>
<feature type="compositionally biased region" description="Basic and acidic residues" evidence="1">
    <location>
        <begin position="1"/>
        <end position="10"/>
    </location>
</feature>
<evidence type="ECO:0000256" key="1">
    <source>
        <dbReference type="SAM" id="MobiDB-lite"/>
    </source>
</evidence>
<dbReference type="AlphaFoldDB" id="A0AAN7W7V3"/>
<evidence type="ECO:0000313" key="3">
    <source>
        <dbReference type="Proteomes" id="UP001310594"/>
    </source>
</evidence>
<feature type="compositionally biased region" description="Polar residues" evidence="1">
    <location>
        <begin position="16"/>
        <end position="28"/>
    </location>
</feature>
<sequence>MAKAYQDEKNGYATYFPSNRDQSSTTYSAAKKEELRPTPLVSLDVKYLTEIAQGETLFPQYALLGRAVGDEETIKSAEPVLLNTNAPNSAFICGSQGSGKSYTMSVMLESCLRIDSDLGKLVKPLTGIVFHYDRNGAGAVAEAANFCSMGVKVRVLVSRSHYHKLAPIYRAVPGSTPHNMEIMPLLFQDHHLEADRILKLMALSNSDNAMPLYMDVLLRILRDTALDGKQFTLADFEQQLGQEDFTQGQRVMLDMRLNLLRSFCASSAKRALSAEQASVSGKANKQNVARQMPPIPEQDLFTLAPGELTIIDLSDPFVDASTACVLFDICLAIITSGKHLYGNGGMVIALDEAHKFLNKSPAAEAFTEQILTTIRMQRHCAARVIVATQEPTISERLLDLCSVSIVHRFTSPAWFTAIKDHLGGASALTASPEEQKAMFERILSLPVGESLVFSPASYLCVNEGEPKKLSSGVMRMRTRMRKGGDAGRSLLSVRCDEGSGSILPVRQSETVGKSPEEDDEM</sequence>
<organism evidence="2 3">
    <name type="scientific">Elasticomyces elasticus</name>
    <dbReference type="NCBI Taxonomy" id="574655"/>
    <lineage>
        <taxon>Eukaryota</taxon>
        <taxon>Fungi</taxon>
        <taxon>Dikarya</taxon>
        <taxon>Ascomycota</taxon>
        <taxon>Pezizomycotina</taxon>
        <taxon>Dothideomycetes</taxon>
        <taxon>Dothideomycetidae</taxon>
        <taxon>Mycosphaerellales</taxon>
        <taxon>Teratosphaeriaceae</taxon>
        <taxon>Elasticomyces</taxon>
    </lineage>
</organism>
<name>A0AAN7W7V3_9PEZI</name>